<dbReference type="GO" id="GO:0005524">
    <property type="term" value="F:ATP binding"/>
    <property type="evidence" value="ECO:0007669"/>
    <property type="project" value="UniProtKB-KW"/>
</dbReference>
<evidence type="ECO:0000256" key="5">
    <source>
        <dbReference type="ARBA" id="ARBA00022741"/>
    </source>
</evidence>
<evidence type="ECO:0000313" key="11">
    <source>
        <dbReference type="EMBL" id="MBB3114647.1"/>
    </source>
</evidence>
<keyword evidence="8" id="KW-0902">Two-component regulatory system</keyword>
<dbReference type="InterPro" id="IPR000014">
    <property type="entry name" value="PAS"/>
</dbReference>
<keyword evidence="6" id="KW-0418">Kinase</keyword>
<keyword evidence="12" id="KW-1185">Reference proteome</keyword>
<dbReference type="Pfam" id="PF00512">
    <property type="entry name" value="HisKA"/>
    <property type="match status" value="1"/>
</dbReference>
<dbReference type="SMART" id="SM00387">
    <property type="entry name" value="HATPase_c"/>
    <property type="match status" value="1"/>
</dbReference>
<dbReference type="SUPFAM" id="SSF55874">
    <property type="entry name" value="ATPase domain of HSP90 chaperone/DNA topoisomerase II/histidine kinase"/>
    <property type="match status" value="1"/>
</dbReference>
<evidence type="ECO:0000259" key="10">
    <source>
        <dbReference type="PROSITE" id="PS50112"/>
    </source>
</evidence>
<comment type="catalytic activity">
    <reaction evidence="1">
        <text>ATP + protein L-histidine = ADP + protein N-phospho-L-histidine.</text>
        <dbReference type="EC" id="2.7.13.3"/>
    </reaction>
</comment>
<gene>
    <name evidence="11" type="ORF">FHS18_006787</name>
</gene>
<dbReference type="Pfam" id="PF02518">
    <property type="entry name" value="HATPase_c"/>
    <property type="match status" value="1"/>
</dbReference>
<protein>
    <recommendedName>
        <fullName evidence="2">histidine kinase</fullName>
        <ecNumber evidence="2">2.7.13.3</ecNumber>
    </recommendedName>
</protein>
<dbReference type="PANTHER" id="PTHR43065:SF10">
    <property type="entry name" value="PEROXIDE STRESS-ACTIVATED HISTIDINE KINASE MAK3"/>
    <property type="match status" value="1"/>
</dbReference>
<dbReference type="Gene3D" id="1.10.287.130">
    <property type="match status" value="1"/>
</dbReference>
<evidence type="ECO:0000259" key="9">
    <source>
        <dbReference type="PROSITE" id="PS50109"/>
    </source>
</evidence>
<dbReference type="SUPFAM" id="SSF47384">
    <property type="entry name" value="Homodimeric domain of signal transducing histidine kinase"/>
    <property type="match status" value="1"/>
</dbReference>
<keyword evidence="4" id="KW-0808">Transferase</keyword>
<dbReference type="PANTHER" id="PTHR43065">
    <property type="entry name" value="SENSOR HISTIDINE KINASE"/>
    <property type="match status" value="1"/>
</dbReference>
<evidence type="ECO:0000256" key="8">
    <source>
        <dbReference type="ARBA" id="ARBA00023012"/>
    </source>
</evidence>
<keyword evidence="7" id="KW-0067">ATP-binding</keyword>
<evidence type="ECO:0000256" key="3">
    <source>
        <dbReference type="ARBA" id="ARBA00022553"/>
    </source>
</evidence>
<dbReference type="CDD" id="cd00082">
    <property type="entry name" value="HisKA"/>
    <property type="match status" value="1"/>
</dbReference>
<dbReference type="AlphaFoldDB" id="A0A7W5B5H8"/>
<dbReference type="RefSeq" id="WP_183604678.1">
    <property type="nucleotide sequence ID" value="NZ_JACHXK010000038.1"/>
</dbReference>
<dbReference type="Pfam" id="PF13188">
    <property type="entry name" value="PAS_8"/>
    <property type="match status" value="1"/>
</dbReference>
<organism evidence="11 12">
    <name type="scientific">Paenibacillus phyllosphaerae</name>
    <dbReference type="NCBI Taxonomy" id="274593"/>
    <lineage>
        <taxon>Bacteria</taxon>
        <taxon>Bacillati</taxon>
        <taxon>Bacillota</taxon>
        <taxon>Bacilli</taxon>
        <taxon>Bacillales</taxon>
        <taxon>Paenibacillaceae</taxon>
        <taxon>Paenibacillus</taxon>
    </lineage>
</organism>
<dbReference type="PROSITE" id="PS50112">
    <property type="entry name" value="PAS"/>
    <property type="match status" value="1"/>
</dbReference>
<dbReference type="Gene3D" id="3.30.450.20">
    <property type="entry name" value="PAS domain"/>
    <property type="match status" value="2"/>
</dbReference>
<dbReference type="EC" id="2.7.13.3" evidence="2"/>
<reference evidence="11 12" key="1">
    <citation type="submission" date="2020-08" db="EMBL/GenBank/DDBJ databases">
        <title>Genomic Encyclopedia of Type Strains, Phase III (KMG-III): the genomes of soil and plant-associated and newly described type strains.</title>
        <authorList>
            <person name="Whitman W."/>
        </authorList>
    </citation>
    <scope>NUCLEOTIDE SEQUENCE [LARGE SCALE GENOMIC DNA]</scope>
    <source>
        <strain evidence="11 12">CECT 5862</strain>
    </source>
</reference>
<dbReference type="InterPro" id="IPR003594">
    <property type="entry name" value="HATPase_dom"/>
</dbReference>
<dbReference type="SUPFAM" id="SSF55785">
    <property type="entry name" value="PYP-like sensor domain (PAS domain)"/>
    <property type="match status" value="2"/>
</dbReference>
<name>A0A7W5B5H8_9BACL</name>
<keyword evidence="3" id="KW-0597">Phosphoprotein</keyword>
<dbReference type="CDD" id="cd00130">
    <property type="entry name" value="PAS"/>
    <property type="match status" value="1"/>
</dbReference>
<dbReference type="GO" id="GO:0000155">
    <property type="term" value="F:phosphorelay sensor kinase activity"/>
    <property type="evidence" value="ECO:0007669"/>
    <property type="project" value="InterPro"/>
</dbReference>
<dbReference type="InterPro" id="IPR003661">
    <property type="entry name" value="HisK_dim/P_dom"/>
</dbReference>
<proteinExistence type="predicted"/>
<dbReference type="SMART" id="SM00388">
    <property type="entry name" value="HisKA"/>
    <property type="match status" value="1"/>
</dbReference>
<dbReference type="PRINTS" id="PR00344">
    <property type="entry name" value="BCTRLSENSOR"/>
</dbReference>
<evidence type="ECO:0000256" key="6">
    <source>
        <dbReference type="ARBA" id="ARBA00022777"/>
    </source>
</evidence>
<dbReference type="Proteomes" id="UP000570361">
    <property type="component" value="Unassembled WGS sequence"/>
</dbReference>
<evidence type="ECO:0000256" key="2">
    <source>
        <dbReference type="ARBA" id="ARBA00012438"/>
    </source>
</evidence>
<accession>A0A7W5B5H8</accession>
<dbReference type="NCBIfam" id="TIGR00229">
    <property type="entry name" value="sensory_box"/>
    <property type="match status" value="1"/>
</dbReference>
<dbReference type="Gene3D" id="3.30.565.10">
    <property type="entry name" value="Histidine kinase-like ATPase, C-terminal domain"/>
    <property type="match status" value="1"/>
</dbReference>
<evidence type="ECO:0000256" key="4">
    <source>
        <dbReference type="ARBA" id="ARBA00022679"/>
    </source>
</evidence>
<dbReference type="SMART" id="SM00091">
    <property type="entry name" value="PAS"/>
    <property type="match status" value="2"/>
</dbReference>
<comment type="caution">
    <text evidence="11">The sequence shown here is derived from an EMBL/GenBank/DDBJ whole genome shotgun (WGS) entry which is preliminary data.</text>
</comment>
<dbReference type="InterPro" id="IPR005467">
    <property type="entry name" value="His_kinase_dom"/>
</dbReference>
<dbReference type="InterPro" id="IPR036097">
    <property type="entry name" value="HisK_dim/P_sf"/>
</dbReference>
<dbReference type="InterPro" id="IPR035965">
    <property type="entry name" value="PAS-like_dom_sf"/>
</dbReference>
<evidence type="ECO:0000313" key="12">
    <source>
        <dbReference type="Proteomes" id="UP000570361"/>
    </source>
</evidence>
<dbReference type="PROSITE" id="PS50109">
    <property type="entry name" value="HIS_KIN"/>
    <property type="match status" value="1"/>
</dbReference>
<keyword evidence="5" id="KW-0547">Nucleotide-binding</keyword>
<sequence>MKGIPPAPLVRLTTEAIYFYMNLLDNTPIIVLDEQGQVESCNPAFRRLAGYTDRELFAATADFVFESKSFQHLVHEGFGHDVQQRYRKDGDTLAVLNVRHSDGAWLDVPTLLVKALTEEGPRNLLILYPSDTDRQPNLLERLGETMLGDEDNGVILLRSDFTIVDISGLASQVLGVEGERVLGQPVERYFEHARKEYELITSTFEHGSAIRSHPLTWHQGDQRKELLMDVGLLRNSQGLTEGAYILFKDVTNLRSLERQLQRSDRLSMIGQIAAGAAHEIRNPLTAIRGFLQMFRKTLTDRGMEKEVGYTEIMLTELDRINNLVGEFLLLSKPKMVMYDNVDVAAVMHDLLPMISSEALLYNVVVNWEMEEKLSPVLADREMLKQVLLNISKNGIEAMTTGGTLTIRCREERATNDRRIIIEVQDTGPGIAPAMLERIFDPFVTTKPSGTGLGLSVCQRIIHEFGGTISAFSRATGARFVIALPCLM</sequence>
<evidence type="ECO:0000256" key="7">
    <source>
        <dbReference type="ARBA" id="ARBA00022840"/>
    </source>
</evidence>
<feature type="domain" description="Histidine kinase" evidence="9">
    <location>
        <begin position="275"/>
        <end position="487"/>
    </location>
</feature>
<dbReference type="InterPro" id="IPR004358">
    <property type="entry name" value="Sig_transdc_His_kin-like_C"/>
</dbReference>
<dbReference type="EMBL" id="JACHXK010000038">
    <property type="protein sequence ID" value="MBB3114647.1"/>
    <property type="molecule type" value="Genomic_DNA"/>
</dbReference>
<feature type="domain" description="PAS" evidence="10">
    <location>
        <begin position="28"/>
        <end position="56"/>
    </location>
</feature>
<dbReference type="InterPro" id="IPR036890">
    <property type="entry name" value="HATPase_C_sf"/>
</dbReference>
<evidence type="ECO:0000256" key="1">
    <source>
        <dbReference type="ARBA" id="ARBA00000085"/>
    </source>
</evidence>